<evidence type="ECO:0000256" key="1">
    <source>
        <dbReference type="ARBA" id="ARBA00038414"/>
    </source>
</evidence>
<proteinExistence type="inferred from homology"/>
<reference evidence="3 4" key="1">
    <citation type="submission" date="2022-03" db="EMBL/GenBank/DDBJ databases">
        <title>Agromyces sp. isolated from the gut of P. brevitarsis seulensis larvae.</title>
        <authorList>
            <person name="Won M."/>
            <person name="Kwon S.-W."/>
        </authorList>
    </citation>
    <scope>NUCLEOTIDE SEQUENCE [LARGE SCALE GENOMIC DNA]</scope>
    <source>
        <strain evidence="3 4">KACC 16215</strain>
    </source>
</reference>
<name>A0ABY4AWK1_9MICO</name>
<evidence type="ECO:0000313" key="4">
    <source>
        <dbReference type="Proteomes" id="UP000831304"/>
    </source>
</evidence>
<dbReference type="InterPro" id="IPR015942">
    <property type="entry name" value="Asp/Glu/hydantoin_racemase"/>
</dbReference>
<dbReference type="Gene3D" id="3.40.50.12500">
    <property type="match status" value="1"/>
</dbReference>
<organism evidence="3 4">
    <name type="scientific">Agromyces soli</name>
    <dbReference type="NCBI Taxonomy" id="659012"/>
    <lineage>
        <taxon>Bacteria</taxon>
        <taxon>Bacillati</taxon>
        <taxon>Actinomycetota</taxon>
        <taxon>Actinomycetes</taxon>
        <taxon>Micrococcales</taxon>
        <taxon>Microbacteriaceae</taxon>
        <taxon>Agromyces</taxon>
    </lineage>
</organism>
<feature type="region of interest" description="Disordered" evidence="2">
    <location>
        <begin position="233"/>
        <end position="257"/>
    </location>
</feature>
<evidence type="ECO:0000256" key="2">
    <source>
        <dbReference type="SAM" id="MobiDB-lite"/>
    </source>
</evidence>
<protein>
    <submittedName>
        <fullName evidence="3">Aspartate/glutamate racemase family protein</fullName>
    </submittedName>
</protein>
<evidence type="ECO:0000313" key="3">
    <source>
        <dbReference type="EMBL" id="UOE26223.1"/>
    </source>
</evidence>
<dbReference type="RefSeq" id="WP_243569055.1">
    <property type="nucleotide sequence ID" value="NZ_BAAARD010000005.1"/>
</dbReference>
<dbReference type="PANTHER" id="PTHR28047:SF5">
    <property type="entry name" value="PROTEIN DCG1"/>
    <property type="match status" value="1"/>
</dbReference>
<dbReference type="Pfam" id="PF01177">
    <property type="entry name" value="Asp_Glu_race"/>
    <property type="match status" value="1"/>
</dbReference>
<dbReference type="Proteomes" id="UP000831304">
    <property type="component" value="Chromosome"/>
</dbReference>
<sequence length="257" mass="25431">MTVQRTAPPDPAGRIRRIAVVNSNSSAVVTEQLADTVAPELLPGTVADFLNPAAGPAGIDTLLDVAVSGAETALLVRALRDDYDAFVVACGNDPGLAAARSVTDRPVVGIAEAGFLQACALGDTFSVAVLAPGKAAAMRALVRSYGLDGRLASIVAADSSSGAAAADADALLAQLVAACEANADGLGDALVLTGSVMGRVAPALAEAIGRPVVSGLLAGVRSAEHLAELHRGGAPGAAVPAAATTQTSPTRAEQEPQ</sequence>
<comment type="similarity">
    <text evidence="1">Belongs to the HyuE racemase family.</text>
</comment>
<dbReference type="InterPro" id="IPR052186">
    <property type="entry name" value="Hydantoin_racemase-like"/>
</dbReference>
<dbReference type="EMBL" id="CP094533">
    <property type="protein sequence ID" value="UOE26223.1"/>
    <property type="molecule type" value="Genomic_DNA"/>
</dbReference>
<dbReference type="PANTHER" id="PTHR28047">
    <property type="entry name" value="PROTEIN DCG1"/>
    <property type="match status" value="1"/>
</dbReference>
<dbReference type="InterPro" id="IPR053714">
    <property type="entry name" value="Iso_Racemase_Enz_sf"/>
</dbReference>
<feature type="compositionally biased region" description="Low complexity" evidence="2">
    <location>
        <begin position="236"/>
        <end position="251"/>
    </location>
</feature>
<gene>
    <name evidence="3" type="ORF">MTP13_00125</name>
</gene>
<accession>A0ABY4AWK1</accession>
<keyword evidence="4" id="KW-1185">Reference proteome</keyword>